<keyword evidence="3" id="KW-1185">Reference proteome</keyword>
<dbReference type="RefSeq" id="WP_154429960.1">
    <property type="nucleotide sequence ID" value="NZ_VUNI01000012.1"/>
</dbReference>
<gene>
    <name evidence="2" type="ORF">FYJ75_08140</name>
</gene>
<evidence type="ECO:0000313" key="2">
    <source>
        <dbReference type="EMBL" id="MST74996.1"/>
    </source>
</evidence>
<comment type="caution">
    <text evidence="2">The sequence shown here is derived from an EMBL/GenBank/DDBJ whole genome shotgun (WGS) entry which is preliminary data.</text>
</comment>
<name>A0A6L5YSS2_9FIRM</name>
<protein>
    <recommendedName>
        <fullName evidence="4">Peptidase C39-like domain-containing protein</fullName>
    </recommendedName>
</protein>
<dbReference type="Proteomes" id="UP000474024">
    <property type="component" value="Unassembled WGS sequence"/>
</dbReference>
<dbReference type="SUPFAM" id="SSF82171">
    <property type="entry name" value="DPP6 N-terminal domain-like"/>
    <property type="match status" value="1"/>
</dbReference>
<feature type="transmembrane region" description="Helical" evidence="1">
    <location>
        <begin position="9"/>
        <end position="26"/>
    </location>
</feature>
<keyword evidence="1" id="KW-1133">Transmembrane helix</keyword>
<dbReference type="EMBL" id="VUNI01000012">
    <property type="protein sequence ID" value="MST74996.1"/>
    <property type="molecule type" value="Genomic_DNA"/>
</dbReference>
<proteinExistence type="predicted"/>
<accession>A0A6L5YSS2</accession>
<evidence type="ECO:0000256" key="1">
    <source>
        <dbReference type="SAM" id="Phobius"/>
    </source>
</evidence>
<keyword evidence="1" id="KW-0472">Membrane</keyword>
<sequence length="841" mass="94381">MKKVWIKPLILVVIFIGAVITFSIFTNKSNEDLTTSMPEATLPVLYFTSDGTQINGLHGYVQKMDETAMRDSILPVGDDRMMDISIASYGYNVKKLSYEVRSMDGSRLVADGEVSDFTTDGQTLKAQIQLQNILEEDEEYVLTMILNADDNPIYYYTRVMQTTDYNTADCLAFAKEFHDNTFRKDSDNYFMSYIDATTGDSTNLNYVDLTCTINQITWGDFKGQQVSDPEISFKELNDSYNVITMDYVLSSVNESGETEYYNVEEYFRLREVDSRMYVLNYERTTNQIFRGENKFVSESDLELGIRDKEVEYSVNESGDTIAFVQEGELWSCDVANNQIVPVFSFRELEGIDERQNYGEHDIKIVRIDEAGSIDFVVYGYMNRGNHEGETGVGVYHYDGLAHTVEEEAFIPSKASYEILQAEMGQLMYENDTSQIYLMLEGNAYQIDLNSLDSKTVVTDLKDGYYTISDSNRYLAWVDTNEQYSSPVIHLMDLKTGTTSDIQENDGEYLRPLGFIDEDFVYGIANASDVVVDAAGNTTFPMKSLKIMDTSEGSDSILKEYAPQGAFIGNITVEGYTITVNLITGSNGQYTSAGQDSIMNREADKDTVASIETTSVDEHQTQVQIALKNKPEDSNMKLITPKEVIVSKTPTVELKTEDNKRYYVYAKGDVTLATDSISEAIRKANEDLGVVIDEKQQYVWMRARKNYQAAFTDIAPADSDAGSENIIKCISAMLVREGEGISVTDLIAQGYTPKQVLENTLKNSVVFDLTGCTVEEIIFYVSCQKPVFAMTGSNSAVLITGYSSDSISYYDPDSGATKTMGQEEANQWFASAGNIFFTYLDK</sequence>
<reference evidence="2 3" key="1">
    <citation type="submission" date="2019-08" db="EMBL/GenBank/DDBJ databases">
        <title>In-depth cultivation of the pig gut microbiome towards novel bacterial diversity and tailored functional studies.</title>
        <authorList>
            <person name="Wylensek D."/>
            <person name="Hitch T.C.A."/>
            <person name="Clavel T."/>
        </authorList>
    </citation>
    <scope>NUCLEOTIDE SEQUENCE [LARGE SCALE GENOMIC DNA]</scope>
    <source>
        <strain evidence="2 3">MUC/MUC-530-WT-4D</strain>
    </source>
</reference>
<evidence type="ECO:0000313" key="3">
    <source>
        <dbReference type="Proteomes" id="UP000474024"/>
    </source>
</evidence>
<keyword evidence="1" id="KW-0812">Transmembrane</keyword>
<evidence type="ECO:0008006" key="4">
    <source>
        <dbReference type="Google" id="ProtNLM"/>
    </source>
</evidence>
<organism evidence="2 3">
    <name type="scientific">Roseburia porci</name>
    <dbReference type="NCBI Taxonomy" id="2605790"/>
    <lineage>
        <taxon>Bacteria</taxon>
        <taxon>Bacillati</taxon>
        <taxon>Bacillota</taxon>
        <taxon>Clostridia</taxon>
        <taxon>Lachnospirales</taxon>
        <taxon>Lachnospiraceae</taxon>
        <taxon>Roseburia</taxon>
    </lineage>
</organism>
<dbReference type="AlphaFoldDB" id="A0A6L5YSS2"/>